<feature type="domain" description="AraC effector-binding" evidence="1">
    <location>
        <begin position="1"/>
        <end position="148"/>
    </location>
</feature>
<dbReference type="InterPro" id="IPR029442">
    <property type="entry name" value="GyrI-like"/>
</dbReference>
<proteinExistence type="predicted"/>
<dbReference type="SMART" id="SM00871">
    <property type="entry name" value="AraC_E_bind"/>
    <property type="match status" value="1"/>
</dbReference>
<comment type="caution">
    <text evidence="2">The sequence shown here is derived from an EMBL/GenBank/DDBJ whole genome shotgun (WGS) entry which is preliminary data.</text>
</comment>
<dbReference type="InterPro" id="IPR011256">
    <property type="entry name" value="Reg_factor_effector_dom_sf"/>
</dbReference>
<dbReference type="EMBL" id="AYGX02000101">
    <property type="protein sequence ID" value="KRO26889.1"/>
    <property type="molecule type" value="Genomic_DNA"/>
</dbReference>
<gene>
    <name evidence="2" type="ORF">DY78_GL000523</name>
</gene>
<reference evidence="2 3" key="1">
    <citation type="journal article" date="2015" name="Genome Announc.">
        <title>Expanding the biotechnology potential of lactobacilli through comparative genomics of 213 strains and associated genera.</title>
        <authorList>
            <person name="Sun Z."/>
            <person name="Harris H.M."/>
            <person name="McCann A."/>
            <person name="Guo C."/>
            <person name="Argimon S."/>
            <person name="Zhang W."/>
            <person name="Yang X."/>
            <person name="Jeffery I.B."/>
            <person name="Cooney J.C."/>
            <person name="Kagawa T.F."/>
            <person name="Liu W."/>
            <person name="Song Y."/>
            <person name="Salvetti E."/>
            <person name="Wrobel A."/>
            <person name="Rasinkangas P."/>
            <person name="Parkhill J."/>
            <person name="Rea M.C."/>
            <person name="O'Sullivan O."/>
            <person name="Ritari J."/>
            <person name="Douillard F.P."/>
            <person name="Paul Ross R."/>
            <person name="Yang R."/>
            <person name="Briner A.E."/>
            <person name="Felis G.E."/>
            <person name="de Vos W.M."/>
            <person name="Barrangou R."/>
            <person name="Klaenhammer T.R."/>
            <person name="Caufield P.W."/>
            <person name="Cui Y."/>
            <person name="Zhang H."/>
            <person name="O'Toole P.W."/>
        </authorList>
    </citation>
    <scope>NUCLEOTIDE SEQUENCE [LARGE SCALE GENOMIC DNA]</scope>
    <source>
        <strain evidence="2 3">DSM 21115</strain>
    </source>
</reference>
<protein>
    <recommendedName>
        <fullName evidence="1">AraC effector-binding domain-containing protein</fullName>
    </recommendedName>
</protein>
<dbReference type="AlphaFoldDB" id="A0A0R2NMC8"/>
<organism evidence="2 3">
    <name type="scientific">Lactiplantibacillus fabifermentans DSM 21115</name>
    <dbReference type="NCBI Taxonomy" id="1413187"/>
    <lineage>
        <taxon>Bacteria</taxon>
        <taxon>Bacillati</taxon>
        <taxon>Bacillota</taxon>
        <taxon>Bacilli</taxon>
        <taxon>Lactobacillales</taxon>
        <taxon>Lactobacillaceae</taxon>
        <taxon>Lactiplantibacillus</taxon>
    </lineage>
</organism>
<sequence>MKMKIESFDSAIFAYMQRIGPYGPVNRQLMQTFKAWLTRENLGGQAAILALACDNPATTPAAQCRYEVGIVVPSNLTFKAPIAQRELVGGRYVIFEIEHTASAIGQFYQQLTTTEPTSQWHRRPAPIIERYQPDLVNRGRCEILVPIK</sequence>
<dbReference type="Pfam" id="PF06445">
    <property type="entry name" value="GyrI-like"/>
    <property type="match status" value="1"/>
</dbReference>
<keyword evidence="3" id="KW-1185">Reference proteome</keyword>
<accession>A0A0R2NMC8</accession>
<dbReference type="PANTHER" id="PTHR40055:SF1">
    <property type="entry name" value="TRANSCRIPTIONAL REGULATOR YGIV-RELATED"/>
    <property type="match status" value="1"/>
</dbReference>
<evidence type="ECO:0000259" key="1">
    <source>
        <dbReference type="SMART" id="SM00871"/>
    </source>
</evidence>
<dbReference type="Gene3D" id="3.20.80.10">
    <property type="entry name" value="Regulatory factor, effector binding domain"/>
    <property type="match status" value="1"/>
</dbReference>
<dbReference type="InterPro" id="IPR010499">
    <property type="entry name" value="AraC_E-bd"/>
</dbReference>
<dbReference type="Proteomes" id="UP000050920">
    <property type="component" value="Unassembled WGS sequence"/>
</dbReference>
<evidence type="ECO:0000313" key="3">
    <source>
        <dbReference type="Proteomes" id="UP000050920"/>
    </source>
</evidence>
<name>A0A0R2NMC8_9LACO</name>
<dbReference type="PANTHER" id="PTHR40055">
    <property type="entry name" value="TRANSCRIPTIONAL REGULATOR YGIV-RELATED"/>
    <property type="match status" value="1"/>
</dbReference>
<evidence type="ECO:0000313" key="2">
    <source>
        <dbReference type="EMBL" id="KRO26889.1"/>
    </source>
</evidence>
<dbReference type="SUPFAM" id="SSF55136">
    <property type="entry name" value="Probable bacterial effector-binding domain"/>
    <property type="match status" value="1"/>
</dbReference>
<dbReference type="InterPro" id="IPR050908">
    <property type="entry name" value="SmbC-like"/>
</dbReference>